<evidence type="ECO:0000256" key="18">
    <source>
        <dbReference type="ARBA" id="ARBA00072683"/>
    </source>
</evidence>
<evidence type="ECO:0000256" key="10">
    <source>
        <dbReference type="ARBA" id="ARBA00022946"/>
    </source>
</evidence>
<dbReference type="PROSITE" id="PS50893">
    <property type="entry name" value="ABC_TRANSPORTER_2"/>
    <property type="match status" value="1"/>
</dbReference>
<dbReference type="GO" id="GO:0016887">
    <property type="term" value="F:ATP hydrolysis activity"/>
    <property type="evidence" value="ECO:0007669"/>
    <property type="project" value="InterPro"/>
</dbReference>
<evidence type="ECO:0000256" key="6">
    <source>
        <dbReference type="ARBA" id="ARBA00022741"/>
    </source>
</evidence>
<keyword evidence="14" id="KW-0496">Mitochondrion</keyword>
<dbReference type="CDD" id="cd18573">
    <property type="entry name" value="ABC_6TM_ABCB10_like"/>
    <property type="match status" value="1"/>
</dbReference>
<dbReference type="OrthoDB" id="6500128at2759"/>
<dbReference type="PANTHER" id="PTHR43394">
    <property type="entry name" value="ATP-DEPENDENT PERMEASE MDL1, MITOCHONDRIAL"/>
    <property type="match status" value="1"/>
</dbReference>
<dbReference type="InterPro" id="IPR003439">
    <property type="entry name" value="ABC_transporter-like_ATP-bd"/>
</dbReference>
<evidence type="ECO:0000256" key="14">
    <source>
        <dbReference type="ARBA" id="ARBA00023128"/>
    </source>
</evidence>
<dbReference type="CDD" id="cd03249">
    <property type="entry name" value="ABC_MTABC3_MDL1_MDL2"/>
    <property type="match status" value="1"/>
</dbReference>
<dbReference type="FunFam" id="3.40.50.300:FF:000403">
    <property type="entry name" value="ATP-binding cassette sub-family B member 8, mitochondrial"/>
    <property type="match status" value="1"/>
</dbReference>
<keyword evidence="26" id="KW-1185">Reference proteome</keyword>
<evidence type="ECO:0000256" key="21">
    <source>
        <dbReference type="SAM" id="MobiDB-lite"/>
    </source>
</evidence>
<evidence type="ECO:0000313" key="26">
    <source>
        <dbReference type="Proteomes" id="UP000838412"/>
    </source>
</evidence>
<dbReference type="GO" id="GO:0046872">
    <property type="term" value="F:metal ion binding"/>
    <property type="evidence" value="ECO:0007669"/>
    <property type="project" value="UniProtKB-KW"/>
</dbReference>
<keyword evidence="10" id="KW-0809">Transit peptide</keyword>
<feature type="domain" description="ABC transmembrane type-1" evidence="24">
    <location>
        <begin position="177"/>
        <end position="463"/>
    </location>
</feature>
<evidence type="ECO:0000256" key="19">
    <source>
        <dbReference type="ARBA" id="ARBA00075187"/>
    </source>
</evidence>
<organism evidence="25 26">
    <name type="scientific">Branchiostoma lanceolatum</name>
    <name type="common">Common lancelet</name>
    <name type="synonym">Amphioxus lanceolatum</name>
    <dbReference type="NCBI Taxonomy" id="7740"/>
    <lineage>
        <taxon>Eukaryota</taxon>
        <taxon>Metazoa</taxon>
        <taxon>Chordata</taxon>
        <taxon>Cephalochordata</taxon>
        <taxon>Leptocardii</taxon>
        <taxon>Amphioxiformes</taxon>
        <taxon>Branchiostomatidae</taxon>
        <taxon>Branchiostoma</taxon>
    </lineage>
</organism>
<keyword evidence="15 22" id="KW-0472">Membrane</keyword>
<dbReference type="Gene3D" id="1.20.1560.10">
    <property type="entry name" value="ABC transporter type 1, transmembrane domain"/>
    <property type="match status" value="1"/>
</dbReference>
<dbReference type="PIRSF" id="PIRSF002773">
    <property type="entry name" value="ABC_prm/ATPase_B"/>
    <property type="match status" value="1"/>
</dbReference>
<keyword evidence="6" id="KW-0547">Nucleotide-binding</keyword>
<dbReference type="InterPro" id="IPR017871">
    <property type="entry name" value="ABC_transporter-like_CS"/>
</dbReference>
<evidence type="ECO:0000259" key="24">
    <source>
        <dbReference type="PROSITE" id="PS50929"/>
    </source>
</evidence>
<comment type="subcellular location">
    <subcellularLocation>
        <location evidence="1">Mitochondrion inner membrane</location>
        <topology evidence="1">Multi-pass membrane protein</topology>
    </subcellularLocation>
</comment>
<evidence type="ECO:0000256" key="9">
    <source>
        <dbReference type="ARBA" id="ARBA00022842"/>
    </source>
</evidence>
<evidence type="ECO:0000313" key="25">
    <source>
        <dbReference type="EMBL" id="CAH1264024.1"/>
    </source>
</evidence>
<feature type="compositionally biased region" description="Polar residues" evidence="21">
    <location>
        <begin position="130"/>
        <end position="141"/>
    </location>
</feature>
<sequence length="751" mass="80389">MIRVVSLACRAGVDTTTACGNNGVRSLKFTNPAKQVLISRPGSVLGSIRAWSSLQSGLGVKNCSVNIVRSYRLPSGTTARTCKSKSFCGSGGVLSKHLSFSHQTGKSGGLFANRNIIFSRGFRLGRSPRQKSSTQGSQNVAKTAEANAAKPKLAALPPAKDLRRLLQLAKPEKRQVAAAIGLLLISSAVTMAVPYSMGRVIDTIYSAVGQGSLVDNLKWICKVLVVIFIIGGCANAGRVYLMQMSGQRIVNRLRNAVFGSIMKQETAFFDKTRTGELINRLSADTALVGYAVTENISDGLRSTVAVVAGVGMMFYVSPQLASIVLTVVPPISMIGIIYGRYVRKITKRVQDALAKSTEVAEEKIGNIRTVKAFAKEDNECERYAEKIAIVVNLAKQESLAKAAFFGSMGMAGNLVVLSVLYGGGMMMESSHMTVGDLSAFLMYTGWVAMSLGGLTSFYSELMKAIGATSRLWELVDRKPEIAIDVGHVPSAASVLGAIKFNDIHFAYPSRLDVQVFSNLGLSVPAGSITAVVGSSGSGKSTLGSLLLRLYDPNQGSVTIDGEDIRNLNPQWLRTYVGTVSQEPILFSCSIRDNITYGAADPATVSMDKIIQAAKEANALDFIQSFPDGFDTVVGERGVMLSGGQRQRIAIARALIKDPKILLLDEATSALDAESESLVQEALERLMIGRTVITIAHRLSTIKNADTIAVLHKGAIVEQGSYHSLMDIPSGMFRKLVEKQTIVAHNGTIATQ</sequence>
<dbReference type="GO" id="GO:0005524">
    <property type="term" value="F:ATP binding"/>
    <property type="evidence" value="ECO:0007669"/>
    <property type="project" value="UniProtKB-KW"/>
</dbReference>
<dbReference type="GO" id="GO:0015421">
    <property type="term" value="F:ABC-type oligopeptide transporter activity"/>
    <property type="evidence" value="ECO:0007669"/>
    <property type="project" value="TreeGrafter"/>
</dbReference>
<dbReference type="Pfam" id="PF00005">
    <property type="entry name" value="ABC_tran"/>
    <property type="match status" value="1"/>
</dbReference>
<evidence type="ECO:0000256" key="20">
    <source>
        <dbReference type="ARBA" id="ARBA00083334"/>
    </source>
</evidence>
<dbReference type="Gene3D" id="3.40.50.300">
    <property type="entry name" value="P-loop containing nucleotide triphosphate hydrolases"/>
    <property type="match status" value="1"/>
</dbReference>
<dbReference type="InterPro" id="IPR039421">
    <property type="entry name" value="Type_1_exporter"/>
</dbReference>
<evidence type="ECO:0000256" key="17">
    <source>
        <dbReference type="ARBA" id="ARBA00055589"/>
    </source>
</evidence>
<dbReference type="GO" id="GO:0042802">
    <property type="term" value="F:identical protein binding"/>
    <property type="evidence" value="ECO:0007669"/>
    <property type="project" value="UniProtKB-ARBA"/>
</dbReference>
<dbReference type="FunFam" id="1.20.1560.10:FF:000048">
    <property type="entry name" value="ATP-binding cassette sub-family B member 10, mitochondrial"/>
    <property type="match status" value="1"/>
</dbReference>
<evidence type="ECO:0000256" key="1">
    <source>
        <dbReference type="ARBA" id="ARBA00004448"/>
    </source>
</evidence>
<accession>A0A8J9ZXH3</accession>
<evidence type="ECO:0000256" key="3">
    <source>
        <dbReference type="ARBA" id="ARBA00022448"/>
    </source>
</evidence>
<dbReference type="InterPro" id="IPR011527">
    <property type="entry name" value="ABC1_TM_dom"/>
</dbReference>
<evidence type="ECO:0000256" key="12">
    <source>
        <dbReference type="ARBA" id="ARBA00022989"/>
    </source>
</evidence>
<keyword evidence="7" id="KW-0999">Mitochondrion inner membrane</keyword>
<keyword evidence="4 22" id="KW-0812">Transmembrane</keyword>
<dbReference type="InterPro" id="IPR036640">
    <property type="entry name" value="ABC1_TM_sf"/>
</dbReference>
<keyword evidence="12 22" id="KW-1133">Transmembrane helix</keyword>
<keyword evidence="9" id="KW-0460">Magnesium</keyword>
<feature type="transmembrane region" description="Helical" evidence="22">
    <location>
        <begin position="402"/>
        <end position="421"/>
    </location>
</feature>
<evidence type="ECO:0000259" key="23">
    <source>
        <dbReference type="PROSITE" id="PS50893"/>
    </source>
</evidence>
<feature type="transmembrane region" description="Helical" evidence="22">
    <location>
        <begin position="217"/>
        <end position="241"/>
    </location>
</feature>
<dbReference type="EMBL" id="OV696689">
    <property type="protein sequence ID" value="CAH1264024.1"/>
    <property type="molecule type" value="Genomic_DNA"/>
</dbReference>
<comment type="function">
    <text evidence="17">ATP-dependent transporter located in the mitochondrial inner membrane that catalyzes the export of biliverdin from the mitochondrial matrix, and plays a crucial role in hemoglobin synthesis and antioxidative stress. Participates in the early step of the heme biosynthetic process during insertion of iron into protoporphyrin IX (PPIX). Involved in the stabilization of the iron transporter mitoferrin-1/SLC25A37. In addition may be involved in mitochondrial unfolded protein response (UPRmt) signaling pathway, although ABCB10 probably does not participate in peptide export from mitochondria.</text>
</comment>
<evidence type="ECO:0000256" key="4">
    <source>
        <dbReference type="ARBA" id="ARBA00022692"/>
    </source>
</evidence>
<evidence type="ECO:0000256" key="13">
    <source>
        <dbReference type="ARBA" id="ARBA00022990"/>
    </source>
</evidence>
<dbReference type="InterPro" id="IPR003593">
    <property type="entry name" value="AAA+_ATPase"/>
</dbReference>
<dbReference type="PANTHER" id="PTHR43394:SF1">
    <property type="entry name" value="ATP-BINDING CASSETTE SUB-FAMILY B MEMBER 10, MITOCHONDRIAL"/>
    <property type="match status" value="1"/>
</dbReference>
<comment type="catalytic activity">
    <reaction evidence="16">
        <text>biliverdin IXalpha(in) + ATP + H2O = biliverdin IXalpha(out) + ADP + phosphate + H(+)</text>
        <dbReference type="Rhea" id="RHEA:82359"/>
        <dbReference type="ChEBI" id="CHEBI:15377"/>
        <dbReference type="ChEBI" id="CHEBI:15378"/>
        <dbReference type="ChEBI" id="CHEBI:30616"/>
        <dbReference type="ChEBI" id="CHEBI:43474"/>
        <dbReference type="ChEBI" id="CHEBI:57991"/>
        <dbReference type="ChEBI" id="CHEBI:456216"/>
    </reaction>
    <physiologicalReaction direction="left-to-right" evidence="16">
        <dbReference type="Rhea" id="RHEA:82360"/>
    </physiologicalReaction>
</comment>
<evidence type="ECO:0000256" key="7">
    <source>
        <dbReference type="ARBA" id="ARBA00022792"/>
    </source>
</evidence>
<feature type="transmembrane region" description="Helical" evidence="22">
    <location>
        <begin position="441"/>
        <end position="461"/>
    </location>
</feature>
<dbReference type="AlphaFoldDB" id="A0A8J9ZXH3"/>
<gene>
    <name evidence="25" type="primary">ABCB10</name>
    <name evidence="25" type="ORF">BLAG_LOCUS18523</name>
</gene>
<protein>
    <recommendedName>
        <fullName evidence="18">ATP-binding cassette sub-family B member 10, mitochondrial</fullName>
    </recommendedName>
    <alternativeName>
        <fullName evidence="19">ABC-mitochondrial erythroid protein</fullName>
    </alternativeName>
    <alternativeName>
        <fullName evidence="20">ATP-binding cassette transporter 10</fullName>
    </alternativeName>
</protein>
<evidence type="ECO:0000256" key="8">
    <source>
        <dbReference type="ARBA" id="ARBA00022840"/>
    </source>
</evidence>
<reference evidence="25" key="1">
    <citation type="submission" date="2022-01" db="EMBL/GenBank/DDBJ databases">
        <authorList>
            <person name="Braso-Vives M."/>
        </authorList>
    </citation>
    <scope>NUCLEOTIDE SEQUENCE</scope>
</reference>
<comment type="similarity">
    <text evidence="2">Belongs to the ABC transporter superfamily. ABCB family. Mitochondrial peptide exporter (TC 3.A.1.212) subfamily.</text>
</comment>
<dbReference type="Proteomes" id="UP000838412">
    <property type="component" value="Chromosome 4"/>
</dbReference>
<evidence type="ECO:0000256" key="16">
    <source>
        <dbReference type="ARBA" id="ARBA00052250"/>
    </source>
</evidence>
<dbReference type="PROSITE" id="PS00211">
    <property type="entry name" value="ABC_TRANSPORTER_1"/>
    <property type="match status" value="1"/>
</dbReference>
<feature type="transmembrane region" description="Helical" evidence="22">
    <location>
        <begin position="323"/>
        <end position="341"/>
    </location>
</feature>
<feature type="region of interest" description="Disordered" evidence="21">
    <location>
        <begin position="126"/>
        <end position="148"/>
    </location>
</feature>
<name>A0A8J9ZXH3_BRALA</name>
<evidence type="ECO:0000256" key="22">
    <source>
        <dbReference type="SAM" id="Phobius"/>
    </source>
</evidence>
<feature type="transmembrane region" description="Helical" evidence="22">
    <location>
        <begin position="176"/>
        <end position="197"/>
    </location>
</feature>
<dbReference type="SUPFAM" id="SSF52540">
    <property type="entry name" value="P-loop containing nucleoside triphosphate hydrolases"/>
    <property type="match status" value="1"/>
</dbReference>
<evidence type="ECO:0000256" key="2">
    <source>
        <dbReference type="ARBA" id="ARBA00005580"/>
    </source>
</evidence>
<dbReference type="SUPFAM" id="SSF90123">
    <property type="entry name" value="ABC transporter transmembrane region"/>
    <property type="match status" value="1"/>
</dbReference>
<dbReference type="PROSITE" id="PS50929">
    <property type="entry name" value="ABC_TM1F"/>
    <property type="match status" value="1"/>
</dbReference>
<keyword evidence="3" id="KW-0813">Transport</keyword>
<evidence type="ECO:0000256" key="11">
    <source>
        <dbReference type="ARBA" id="ARBA00022967"/>
    </source>
</evidence>
<dbReference type="GO" id="GO:0005743">
    <property type="term" value="C:mitochondrial inner membrane"/>
    <property type="evidence" value="ECO:0007669"/>
    <property type="project" value="UniProtKB-SubCell"/>
</dbReference>
<evidence type="ECO:0000256" key="5">
    <source>
        <dbReference type="ARBA" id="ARBA00022723"/>
    </source>
</evidence>
<keyword evidence="5" id="KW-0479">Metal-binding</keyword>
<keyword evidence="11" id="KW-1278">Translocase</keyword>
<feature type="domain" description="ABC transporter" evidence="23">
    <location>
        <begin position="498"/>
        <end position="737"/>
    </location>
</feature>
<dbReference type="SMART" id="SM00382">
    <property type="entry name" value="AAA"/>
    <property type="match status" value="1"/>
</dbReference>
<keyword evidence="13" id="KW-0007">Acetylation</keyword>
<proteinExistence type="inferred from homology"/>
<evidence type="ECO:0000256" key="15">
    <source>
        <dbReference type="ARBA" id="ARBA00023136"/>
    </source>
</evidence>
<dbReference type="Pfam" id="PF00664">
    <property type="entry name" value="ABC_membrane"/>
    <property type="match status" value="1"/>
</dbReference>
<dbReference type="GO" id="GO:0090374">
    <property type="term" value="P:oligopeptide export from mitochondrion"/>
    <property type="evidence" value="ECO:0007669"/>
    <property type="project" value="TreeGrafter"/>
</dbReference>
<dbReference type="InterPro" id="IPR027417">
    <property type="entry name" value="P-loop_NTPase"/>
</dbReference>
<keyword evidence="8" id="KW-0067">ATP-binding</keyword>